<dbReference type="InterPro" id="IPR050900">
    <property type="entry name" value="Transposase_IS3/IS150/IS904"/>
</dbReference>
<name>A0A150FNI5_CLOPD</name>
<dbReference type="InterPro" id="IPR048020">
    <property type="entry name" value="Transpos_IS3"/>
</dbReference>
<dbReference type="Pfam" id="PF13333">
    <property type="entry name" value="rve_2"/>
    <property type="match status" value="1"/>
</dbReference>
<dbReference type="InterPro" id="IPR036397">
    <property type="entry name" value="RNaseH_sf"/>
</dbReference>
<dbReference type="EMBL" id="LSFY01000001">
    <property type="protein sequence ID" value="KXZ39181.1"/>
    <property type="molecule type" value="Genomic_DNA"/>
</dbReference>
<comment type="function">
    <text evidence="1">Involved in the transposition of the insertion sequence.</text>
</comment>
<proteinExistence type="predicted"/>
<organism evidence="3 4">
    <name type="scientific">Alkalithermobacter thermoalcaliphilus JW-YL-7 = DSM 7308</name>
    <dbReference type="NCBI Taxonomy" id="1121328"/>
    <lineage>
        <taxon>Bacteria</taxon>
        <taxon>Bacillati</taxon>
        <taxon>Bacillota</taxon>
        <taxon>Clostridia</taxon>
        <taxon>Peptostreptococcales</taxon>
        <taxon>Tepidibacteraceae</taxon>
        <taxon>Alkalithermobacter</taxon>
    </lineage>
</organism>
<dbReference type="PANTHER" id="PTHR46889:SF7">
    <property type="entry name" value="TRANSPOSASE FOR INSERTION SEQUENCE ELEMENT IS904"/>
    <property type="match status" value="1"/>
</dbReference>
<dbReference type="InterPro" id="IPR001584">
    <property type="entry name" value="Integrase_cat-core"/>
</dbReference>
<dbReference type="InterPro" id="IPR025948">
    <property type="entry name" value="HTH-like_dom"/>
</dbReference>
<accession>A0A150FNI5</accession>
<dbReference type="GO" id="GO:0003676">
    <property type="term" value="F:nucleic acid binding"/>
    <property type="evidence" value="ECO:0007669"/>
    <property type="project" value="InterPro"/>
</dbReference>
<sequence length="272" mass="31731">MCEVLKVSRSSFYKYLNKTESKRSVENKMYEEEILKIYKDSKGRYGAPKIHKVLREERGHAISLKRVQRIMKKLNIKSIIIKKFRPHSSKSKIEAKENVLKRDFSTTTINEKWVTDITYIYTLKDGWCYLASVLDLHTKKIIGYAFSKTMDTELAIKAVENAYITQKPKNTVILHSDLGSQYTSSKFDDYLNEHNIVHSFSGKGCPYDNACIESFHATLKKEEVNLATYYDFDAARLAIFEYIESWYNRKRLHSSIGYMTPQQLEDALRKTA</sequence>
<dbReference type="Pfam" id="PF13276">
    <property type="entry name" value="HTH_21"/>
    <property type="match status" value="1"/>
</dbReference>
<dbReference type="PANTHER" id="PTHR46889">
    <property type="entry name" value="TRANSPOSASE INSF FOR INSERTION SEQUENCE IS3B-RELATED"/>
    <property type="match status" value="1"/>
</dbReference>
<dbReference type="PATRIC" id="fig|1121328.3.peg.255"/>
<protein>
    <submittedName>
        <fullName evidence="3">Integrase catalytic region</fullName>
    </submittedName>
</protein>
<dbReference type="InterPro" id="IPR012337">
    <property type="entry name" value="RNaseH-like_sf"/>
</dbReference>
<dbReference type="SUPFAM" id="SSF53098">
    <property type="entry name" value="Ribonuclease H-like"/>
    <property type="match status" value="1"/>
</dbReference>
<dbReference type="Proteomes" id="UP000092605">
    <property type="component" value="Unassembled WGS sequence"/>
</dbReference>
<dbReference type="GO" id="GO:0015074">
    <property type="term" value="P:DNA integration"/>
    <property type="evidence" value="ECO:0007669"/>
    <property type="project" value="InterPro"/>
</dbReference>
<gene>
    <name evidence="3" type="ORF">JWYL7_0256</name>
</gene>
<dbReference type="NCBIfam" id="NF033516">
    <property type="entry name" value="transpos_IS3"/>
    <property type="match status" value="1"/>
</dbReference>
<comment type="caution">
    <text evidence="3">The sequence shown here is derived from an EMBL/GenBank/DDBJ whole genome shotgun (WGS) entry which is preliminary data.</text>
</comment>
<dbReference type="PROSITE" id="PS50994">
    <property type="entry name" value="INTEGRASE"/>
    <property type="match status" value="1"/>
</dbReference>
<evidence type="ECO:0000259" key="2">
    <source>
        <dbReference type="PROSITE" id="PS50994"/>
    </source>
</evidence>
<evidence type="ECO:0000256" key="1">
    <source>
        <dbReference type="ARBA" id="ARBA00002286"/>
    </source>
</evidence>
<reference evidence="3 4" key="1">
    <citation type="submission" date="2016-02" db="EMBL/GenBank/DDBJ databases">
        <title>Draft genome sequence for Clostridium paradoxum JW-YL-7.</title>
        <authorList>
            <person name="Utturkar S.M."/>
            <person name="Lancaster A."/>
            <person name="Poole F.L."/>
            <person name="Adams M.W."/>
            <person name="Brown S.D."/>
        </authorList>
    </citation>
    <scope>NUCLEOTIDE SEQUENCE [LARGE SCALE GENOMIC DNA]</scope>
    <source>
        <strain evidence="3 4">JW-YL-7</strain>
    </source>
</reference>
<evidence type="ECO:0000313" key="4">
    <source>
        <dbReference type="Proteomes" id="UP000092605"/>
    </source>
</evidence>
<dbReference type="AlphaFoldDB" id="A0A150FNI5"/>
<dbReference type="Gene3D" id="3.30.420.10">
    <property type="entry name" value="Ribonuclease H-like superfamily/Ribonuclease H"/>
    <property type="match status" value="1"/>
</dbReference>
<evidence type="ECO:0000313" key="3">
    <source>
        <dbReference type="EMBL" id="KXZ39181.1"/>
    </source>
</evidence>
<dbReference type="Pfam" id="PF00665">
    <property type="entry name" value="rve"/>
    <property type="match status" value="1"/>
</dbReference>
<feature type="domain" description="Integrase catalytic" evidence="2">
    <location>
        <begin position="104"/>
        <end position="269"/>
    </location>
</feature>